<dbReference type="PANTHER" id="PTHR37577:SF1">
    <property type="entry name" value="INTEGRAL MEMBRANE PROTEIN"/>
    <property type="match status" value="1"/>
</dbReference>
<dbReference type="PANTHER" id="PTHR37577">
    <property type="entry name" value="INTEGRAL MEMBRANE PROTEIN"/>
    <property type="match status" value="1"/>
</dbReference>
<feature type="transmembrane region" description="Helical" evidence="1">
    <location>
        <begin position="77"/>
        <end position="101"/>
    </location>
</feature>
<name>A0AAD9YJY8_COLKA</name>
<protein>
    <submittedName>
        <fullName evidence="2">Uncharacterized protein</fullName>
    </submittedName>
</protein>
<evidence type="ECO:0000256" key="1">
    <source>
        <dbReference type="SAM" id="Phobius"/>
    </source>
</evidence>
<gene>
    <name evidence="2" type="ORF">CKAH01_04600</name>
</gene>
<organism evidence="2 3">
    <name type="scientific">Colletotrichum kahawae</name>
    <name type="common">Coffee berry disease fungus</name>
    <dbReference type="NCBI Taxonomy" id="34407"/>
    <lineage>
        <taxon>Eukaryota</taxon>
        <taxon>Fungi</taxon>
        <taxon>Dikarya</taxon>
        <taxon>Ascomycota</taxon>
        <taxon>Pezizomycotina</taxon>
        <taxon>Sordariomycetes</taxon>
        <taxon>Hypocreomycetidae</taxon>
        <taxon>Glomerellales</taxon>
        <taxon>Glomerellaceae</taxon>
        <taxon>Colletotrichum</taxon>
        <taxon>Colletotrichum gloeosporioides species complex</taxon>
    </lineage>
</organism>
<keyword evidence="1" id="KW-1133">Transmembrane helix</keyword>
<dbReference type="InterPro" id="IPR053018">
    <property type="entry name" value="Elsinochrome_Biosynth-Asso"/>
</dbReference>
<dbReference type="Proteomes" id="UP001281614">
    <property type="component" value="Unassembled WGS sequence"/>
</dbReference>
<feature type="transmembrane region" description="Helical" evidence="1">
    <location>
        <begin position="107"/>
        <end position="133"/>
    </location>
</feature>
<dbReference type="EMBL" id="VYYT01000113">
    <property type="protein sequence ID" value="KAK2768032.1"/>
    <property type="molecule type" value="Genomic_DNA"/>
</dbReference>
<sequence length="351" mass="40318">MMGFGVLVAFFIPAFLSNAVLGVAYLSHTLPDNMYAHLDKKFVLRLNSTLSSWRRLWNFLEKHPKTWTWLRMVRYEALLLTISDQVLVASFVILVAMYAQICSISNLTFSVAITLSYFATSVHALTITALKGYFAGHHTQAKIRLGSMVFTTIFQIASVFLLKITEQSYLSNHVVCDIKDPNADWAYTMWSSLAESWFISYGLYNAMFSIWEPHSQYRPVNAWVLGLLRLSYRDENCRVDREELVSQEGQRLGRSRARHIHKLQQHPDAILTKLRIIVPAIAIDFSTSTFWTISGSVFFTLWTTETFVEILFYGRYESIDVESLLEPKFGQLLPILLLLVFVFSFMKASGR</sequence>
<keyword evidence="3" id="KW-1185">Reference proteome</keyword>
<keyword evidence="1" id="KW-0472">Membrane</keyword>
<reference evidence="2" key="1">
    <citation type="submission" date="2023-02" db="EMBL/GenBank/DDBJ databases">
        <title>Colletotrichum kahawae CIFC_Que2 genome sequencing and assembly.</title>
        <authorList>
            <person name="Baroncelli R."/>
        </authorList>
    </citation>
    <scope>NUCLEOTIDE SEQUENCE</scope>
    <source>
        <strain evidence="2">CIFC_Que2</strain>
    </source>
</reference>
<feature type="transmembrane region" description="Helical" evidence="1">
    <location>
        <begin position="145"/>
        <end position="165"/>
    </location>
</feature>
<feature type="transmembrane region" description="Helical" evidence="1">
    <location>
        <begin position="6"/>
        <end position="26"/>
    </location>
</feature>
<accession>A0AAD9YJY8</accession>
<evidence type="ECO:0000313" key="2">
    <source>
        <dbReference type="EMBL" id="KAK2768032.1"/>
    </source>
</evidence>
<dbReference type="AlphaFoldDB" id="A0AAD9YJY8"/>
<keyword evidence="1" id="KW-0812">Transmembrane</keyword>
<evidence type="ECO:0000313" key="3">
    <source>
        <dbReference type="Proteomes" id="UP001281614"/>
    </source>
</evidence>
<comment type="caution">
    <text evidence="2">The sequence shown here is derived from an EMBL/GenBank/DDBJ whole genome shotgun (WGS) entry which is preliminary data.</text>
</comment>
<proteinExistence type="predicted"/>
<feature type="transmembrane region" description="Helical" evidence="1">
    <location>
        <begin position="329"/>
        <end position="346"/>
    </location>
</feature>